<evidence type="ECO:0000256" key="1">
    <source>
        <dbReference type="SAM" id="Phobius"/>
    </source>
</evidence>
<dbReference type="EMBL" id="CALNXK010000335">
    <property type="protein sequence ID" value="CAH3182879.1"/>
    <property type="molecule type" value="Genomic_DNA"/>
</dbReference>
<keyword evidence="3" id="KW-1185">Reference proteome</keyword>
<evidence type="ECO:0000313" key="3">
    <source>
        <dbReference type="Proteomes" id="UP001159405"/>
    </source>
</evidence>
<organism evidence="2 3">
    <name type="scientific">Porites lobata</name>
    <dbReference type="NCBI Taxonomy" id="104759"/>
    <lineage>
        <taxon>Eukaryota</taxon>
        <taxon>Metazoa</taxon>
        <taxon>Cnidaria</taxon>
        <taxon>Anthozoa</taxon>
        <taxon>Hexacorallia</taxon>
        <taxon>Scleractinia</taxon>
        <taxon>Fungiina</taxon>
        <taxon>Poritidae</taxon>
        <taxon>Porites</taxon>
    </lineage>
</organism>
<keyword evidence="1" id="KW-0472">Membrane</keyword>
<keyword evidence="1" id="KW-0812">Transmembrane</keyword>
<proteinExistence type="predicted"/>
<name>A0ABN8RXN7_9CNID</name>
<sequence length="96" mass="10751">NQCLCGSSAVGPKSFSRVSKSVHGHSKSATWTYYFCNILFLICFNILHLNAEKRQAVTAALITKARNLMNDLGCHWSGNVHGLKEVNFGRKVKRIR</sequence>
<reference evidence="2 3" key="1">
    <citation type="submission" date="2022-05" db="EMBL/GenBank/DDBJ databases">
        <authorList>
            <consortium name="Genoscope - CEA"/>
            <person name="William W."/>
        </authorList>
    </citation>
    <scope>NUCLEOTIDE SEQUENCE [LARGE SCALE GENOMIC DNA]</scope>
</reference>
<accession>A0ABN8RXN7</accession>
<comment type="caution">
    <text evidence="2">The sequence shown here is derived from an EMBL/GenBank/DDBJ whole genome shotgun (WGS) entry which is preliminary data.</text>
</comment>
<evidence type="ECO:0000313" key="2">
    <source>
        <dbReference type="EMBL" id="CAH3182879.1"/>
    </source>
</evidence>
<feature type="non-terminal residue" evidence="2">
    <location>
        <position position="1"/>
    </location>
</feature>
<keyword evidence="1" id="KW-1133">Transmembrane helix</keyword>
<protein>
    <submittedName>
        <fullName evidence="2">Uncharacterized protein</fullName>
    </submittedName>
</protein>
<dbReference type="Proteomes" id="UP001159405">
    <property type="component" value="Unassembled WGS sequence"/>
</dbReference>
<gene>
    <name evidence="2" type="ORF">PLOB_00027586</name>
</gene>
<feature type="transmembrane region" description="Helical" evidence="1">
    <location>
        <begin position="31"/>
        <end position="49"/>
    </location>
</feature>